<comment type="caution">
    <text evidence="1">The sequence shown here is derived from an EMBL/GenBank/DDBJ whole genome shotgun (WGS) entry which is preliminary data.</text>
</comment>
<sequence>MEQINRAFDYACRFDIRYYDLPEGADDSFFLCRKLIPGYLKDLTGAYQRLQGYYVGDEDADAFDKTFPPKAKLKQPGQIF</sequence>
<dbReference type="RefSeq" id="WP_154457666.1">
    <property type="nucleotide sequence ID" value="NZ_VUMV01000003.1"/>
</dbReference>
<accession>A0A7X2P807</accession>
<reference evidence="1 2" key="1">
    <citation type="submission" date="2019-08" db="EMBL/GenBank/DDBJ databases">
        <title>In-depth cultivation of the pig gut microbiome towards novel bacterial diversity and tailored functional studies.</title>
        <authorList>
            <person name="Wylensek D."/>
            <person name="Hitch T.C.A."/>
            <person name="Clavel T."/>
        </authorList>
    </citation>
    <scope>NUCLEOTIDE SEQUENCE [LARGE SCALE GENOMIC DNA]</scope>
    <source>
        <strain evidence="1 2">Oil+RF-744-WCA-WT-13</strain>
    </source>
</reference>
<keyword evidence="2" id="KW-1185">Reference proteome</keyword>
<dbReference type="Proteomes" id="UP000466864">
    <property type="component" value="Unassembled WGS sequence"/>
</dbReference>
<gene>
    <name evidence="1" type="ORF">FYJ60_05440</name>
</gene>
<protein>
    <submittedName>
        <fullName evidence="1">Uncharacterized protein</fullName>
    </submittedName>
</protein>
<dbReference type="EMBL" id="VUMV01000003">
    <property type="protein sequence ID" value="MST81755.1"/>
    <property type="molecule type" value="Genomic_DNA"/>
</dbReference>
<dbReference type="AlphaFoldDB" id="A0A7X2P807"/>
<evidence type="ECO:0000313" key="2">
    <source>
        <dbReference type="Proteomes" id="UP000466864"/>
    </source>
</evidence>
<evidence type="ECO:0000313" key="1">
    <source>
        <dbReference type="EMBL" id="MST81755.1"/>
    </source>
</evidence>
<name>A0A7X2P807_9FIRM</name>
<proteinExistence type="predicted"/>
<organism evidence="1 2">
    <name type="scientific">Bilifractor porci</name>
    <dbReference type="NCBI Taxonomy" id="2606636"/>
    <lineage>
        <taxon>Bacteria</taxon>
        <taxon>Bacillati</taxon>
        <taxon>Bacillota</taxon>
        <taxon>Clostridia</taxon>
        <taxon>Lachnospirales</taxon>
        <taxon>Lachnospiraceae</taxon>
        <taxon>Bilifractor</taxon>
    </lineage>
</organism>